<sequence length="76" mass="9546">MKEEEVVEALKKENEEFRRIYQEHRELDSQLLEFNKKPYLTPEEEIEMHRIKKEKLYKKDKIAELIREYKKHHSMN</sequence>
<dbReference type="Pfam" id="PF04325">
    <property type="entry name" value="DUF465"/>
    <property type="match status" value="1"/>
</dbReference>
<evidence type="ECO:0000313" key="1">
    <source>
        <dbReference type="EMBL" id="GER92327.1"/>
    </source>
</evidence>
<organism evidence="1">
    <name type="scientific">hot springs metagenome</name>
    <dbReference type="NCBI Taxonomy" id="433727"/>
    <lineage>
        <taxon>unclassified sequences</taxon>
        <taxon>metagenomes</taxon>
        <taxon>ecological metagenomes</taxon>
    </lineage>
</organism>
<reference evidence="1" key="1">
    <citation type="submission" date="2019-10" db="EMBL/GenBank/DDBJ databases">
        <title>Metagenomic sequencing of thiosulfate-disproportionating enrichment culture.</title>
        <authorList>
            <person name="Umezawa K."/>
            <person name="Kojima H."/>
            <person name="Fukui M."/>
        </authorList>
    </citation>
    <scope>NUCLEOTIDE SEQUENCE</scope>
    <source>
        <strain evidence="1">45J</strain>
    </source>
</reference>
<gene>
    <name evidence="1" type="ORF">A45J_0042</name>
</gene>
<dbReference type="Gene3D" id="6.10.280.50">
    <property type="match status" value="1"/>
</dbReference>
<dbReference type="EMBL" id="BLAB01000001">
    <property type="protein sequence ID" value="GER92327.1"/>
    <property type="molecule type" value="Genomic_DNA"/>
</dbReference>
<dbReference type="AlphaFoldDB" id="A0A5J4L0N7"/>
<proteinExistence type="predicted"/>
<accession>A0A5J4L0N7</accession>
<comment type="caution">
    <text evidence="1">The sequence shown here is derived from an EMBL/GenBank/DDBJ whole genome shotgun (WGS) entry which is preliminary data.</text>
</comment>
<protein>
    <recommendedName>
        <fullName evidence="2">DUF465 domain-containing protein</fullName>
    </recommendedName>
</protein>
<dbReference type="InterPro" id="IPR038444">
    <property type="entry name" value="DUF465_sf"/>
</dbReference>
<dbReference type="InterPro" id="IPR007420">
    <property type="entry name" value="DUF465"/>
</dbReference>
<name>A0A5J4L0N7_9ZZZZ</name>
<evidence type="ECO:0008006" key="2">
    <source>
        <dbReference type="Google" id="ProtNLM"/>
    </source>
</evidence>